<comment type="caution">
    <text evidence="2">The sequence shown here is derived from an EMBL/GenBank/DDBJ whole genome shotgun (WGS) entry which is preliminary data.</text>
</comment>
<dbReference type="OrthoDB" id="5084525at2759"/>
<evidence type="ECO:0000256" key="1">
    <source>
        <dbReference type="SAM" id="MobiDB-lite"/>
    </source>
</evidence>
<feature type="compositionally biased region" description="Polar residues" evidence="1">
    <location>
        <begin position="206"/>
        <end position="221"/>
    </location>
</feature>
<dbReference type="EMBL" id="JAANBB010000153">
    <property type="protein sequence ID" value="KAF7548259.1"/>
    <property type="molecule type" value="Genomic_DNA"/>
</dbReference>
<sequence length="660" mass="71381">MASRAITPSGRENTFVKAQRKLPALPVQVYLLAEDDPYIAFLSLRTYSNLIKASDSEIGPPLSKSPRSPHIAVPIASPSTCPTLVSDSSIFGDVPAPPSGRLPRIHPTAPASSIATHLADDSYHVQDSTPLAAVAGSWPTPSPSVLTGKIIKAGDEDLRIFLSIREILSENPEYAEHVIRAVKALPEEKLNIFIGREGDRRPVSVPSDNGTGTDASSGQTPNSNRLGHSSNSSSEQSNKRKTSPDRNGKGIDKESSGGGSGSGSGGGSGDTSSPGHRDKKQRKLERRYPCPYGLVFGNTLTSHPSFGSCRLPGSSRSRSDLRKHLKKRHSPESEAYDSHSTAQALYYMTQQQWTDVQGTFDAACRKHFDQESDKWFQNELKCCLAVWDIIFPVSRFRSLTRPTSPFYPDERRQSSLLERAQVLFEAIGFARASMAVQNQLVASVEDYVPSPDEYRTIMADAFAVVAKMEPGISERVLNTPVGDIQNIVSRTFGPAGRQVTRSVTPDIGDPIVTRAAVPKPHLSTAPRPDHALAKATSAAVPAPVMTLTFPLVDAVTEVCLRVSRPSPAPGQPTSEVQVTIPQSALFQSFKPSAIAPSESMQSSIGSVQAESKPHPNPRAPRPPPPGLPHKDIAEPPVDLTFIDEELFLMDEELLYLKDAT</sequence>
<name>A0A9P5LA58_9HYPO</name>
<evidence type="ECO:0000313" key="2">
    <source>
        <dbReference type="EMBL" id="KAF7548259.1"/>
    </source>
</evidence>
<feature type="region of interest" description="Disordered" evidence="1">
    <location>
        <begin position="199"/>
        <end position="285"/>
    </location>
</feature>
<feature type="compositionally biased region" description="Gly residues" evidence="1">
    <location>
        <begin position="256"/>
        <end position="269"/>
    </location>
</feature>
<feature type="compositionally biased region" description="Pro residues" evidence="1">
    <location>
        <begin position="614"/>
        <end position="627"/>
    </location>
</feature>
<feature type="compositionally biased region" description="Basic and acidic residues" evidence="1">
    <location>
        <begin position="242"/>
        <end position="255"/>
    </location>
</feature>
<feature type="compositionally biased region" description="Low complexity" evidence="1">
    <location>
        <begin position="222"/>
        <end position="236"/>
    </location>
</feature>
<feature type="region of interest" description="Disordered" evidence="1">
    <location>
        <begin position="597"/>
        <end position="635"/>
    </location>
</feature>
<evidence type="ECO:0000313" key="3">
    <source>
        <dbReference type="Proteomes" id="UP000722485"/>
    </source>
</evidence>
<dbReference type="AlphaFoldDB" id="A0A9P5LA58"/>
<feature type="region of interest" description="Disordered" evidence="1">
    <location>
        <begin position="306"/>
        <end position="337"/>
    </location>
</feature>
<protein>
    <submittedName>
        <fullName evidence="2">Uncharacterized protein</fullName>
    </submittedName>
</protein>
<proteinExistence type="predicted"/>
<reference evidence="2" key="1">
    <citation type="submission" date="2020-03" db="EMBL/GenBank/DDBJ databases">
        <title>Draft Genome Sequence of Cylindrodendrum hubeiense.</title>
        <authorList>
            <person name="Buettner E."/>
            <person name="Kellner H."/>
        </authorList>
    </citation>
    <scope>NUCLEOTIDE SEQUENCE</scope>
    <source>
        <strain evidence="2">IHI 201604</strain>
    </source>
</reference>
<keyword evidence="3" id="KW-1185">Reference proteome</keyword>
<feature type="compositionally biased region" description="Polar residues" evidence="1">
    <location>
        <begin position="598"/>
        <end position="609"/>
    </location>
</feature>
<organism evidence="2 3">
    <name type="scientific">Cylindrodendrum hubeiense</name>
    <dbReference type="NCBI Taxonomy" id="595255"/>
    <lineage>
        <taxon>Eukaryota</taxon>
        <taxon>Fungi</taxon>
        <taxon>Dikarya</taxon>
        <taxon>Ascomycota</taxon>
        <taxon>Pezizomycotina</taxon>
        <taxon>Sordariomycetes</taxon>
        <taxon>Hypocreomycetidae</taxon>
        <taxon>Hypocreales</taxon>
        <taxon>Nectriaceae</taxon>
        <taxon>Cylindrodendrum</taxon>
    </lineage>
</organism>
<accession>A0A9P5LA58</accession>
<dbReference type="Proteomes" id="UP000722485">
    <property type="component" value="Unassembled WGS sequence"/>
</dbReference>
<gene>
    <name evidence="2" type="ORF">G7Z17_g7161</name>
</gene>